<evidence type="ECO:0000313" key="3">
    <source>
        <dbReference type="Proteomes" id="UP000041770"/>
    </source>
</evidence>
<evidence type="ECO:0000313" key="1">
    <source>
        <dbReference type="EMBL" id="CSD50580.1"/>
    </source>
</evidence>
<dbReference type="EMBL" id="CWQY01000121">
    <property type="protein sequence ID" value="CSD50580.1"/>
    <property type="molecule type" value="Genomic_DNA"/>
</dbReference>
<evidence type="ECO:0000313" key="2">
    <source>
        <dbReference type="EMBL" id="MBS7672997.1"/>
    </source>
</evidence>
<reference evidence="1 3" key="1">
    <citation type="submission" date="2015-07" db="EMBL/GenBank/DDBJ databases">
        <authorList>
            <consortium name="Pathogen Informatics"/>
        </authorList>
    </citation>
    <scope>NUCLEOTIDE SEQUENCE [LARGE SCALE GENOMIC DNA]</scope>
    <source>
        <strain evidence="1 3">A316</strain>
    </source>
</reference>
<proteinExistence type="predicted"/>
<dbReference type="KEGG" id="vcq:EN18_00390"/>
<accession>A0A0H6YQY3</accession>
<name>A0A0H6YQY3_VIBCL</name>
<dbReference type="Proteomes" id="UP001196338">
    <property type="component" value="Unassembled WGS sequence"/>
</dbReference>
<reference evidence="2" key="2">
    <citation type="submission" date="2021-05" db="EMBL/GenBank/DDBJ databases">
        <authorList>
            <person name="Stine C."/>
        </authorList>
    </citation>
    <scope>NUCLEOTIDE SEQUENCE</scope>
    <source>
        <strain evidence="2">TDS0091212</strain>
    </source>
</reference>
<organism evidence="1 3">
    <name type="scientific">Vibrio cholerae</name>
    <dbReference type="NCBI Taxonomy" id="666"/>
    <lineage>
        <taxon>Bacteria</taxon>
        <taxon>Pseudomonadati</taxon>
        <taxon>Pseudomonadota</taxon>
        <taxon>Gammaproteobacteria</taxon>
        <taxon>Vibrionales</taxon>
        <taxon>Vibrionaceae</taxon>
        <taxon>Vibrio</taxon>
    </lineage>
</organism>
<dbReference type="EMBL" id="JAHBND010000261">
    <property type="protein sequence ID" value="MBS7672997.1"/>
    <property type="molecule type" value="Genomic_DNA"/>
</dbReference>
<gene>
    <name evidence="1" type="ORF">ERS013200_04300</name>
    <name evidence="2" type="ORF">KIN13_06045</name>
</gene>
<dbReference type="RefSeq" id="WP_000393074.1">
    <property type="nucleotide sequence ID" value="NZ_AP018677.1"/>
</dbReference>
<dbReference type="AlphaFoldDB" id="A0A0H6YQY3"/>
<reference evidence="2" key="3">
    <citation type="submission" date="2023-08" db="EMBL/GenBank/DDBJ databases">
        <title>Vibrio cholerae Outbreaks in Tanzania Exemplify Founder Flush: Simultaneous Increases in Population Size and Genetic Diversity.</title>
        <authorList>
            <person name="Debes A.K."/>
            <person name="Mohammed A."/>
            <person name="Maseke I."/>
            <person name="Almeida M."/>
            <person name="Li S."/>
            <person name="Matimba H."/>
            <person name="Joachim A."/>
            <person name="Mizinduko M."/>
            <person name="Nyanga S."/>
            <person name="Kelly M."/>
            <person name="Kachwamba Y."/>
            <person name="Schaffer A.M."/>
            <person name="Nyanga A.S."/>
            <person name="Mghamba J."/>
            <person name="Mosha F.S."/>
            <person name="Sack D.A."/>
            <person name="Stine O.C."/>
        </authorList>
    </citation>
    <scope>NUCLEOTIDE SEQUENCE</scope>
    <source>
        <strain evidence="2">TDS0091212</strain>
    </source>
</reference>
<sequence length="168" mass="19424">MEETDFLQELADELSALPDPSYWFSKLREIEDKLGKNKRDTVAILAKRAWLKKICNSSYPLHPDVKRDIAYKRYFLSESDNLLILATMIALIDGDNSEERYKKCKQNIEKKYGEEAWLRILRTARKINNVLSNSSSNIPTSLSVMATRSVTVQGWVQDEKLSKLPKRV</sequence>
<dbReference type="Proteomes" id="UP000041770">
    <property type="component" value="Unassembled WGS sequence"/>
</dbReference>
<protein>
    <submittedName>
        <fullName evidence="1">Uncharacterized protein</fullName>
    </submittedName>
</protein>